<keyword evidence="4 12" id="KW-0812">Transmembrane</keyword>
<dbReference type="GO" id="GO:0031390">
    <property type="term" value="C:Ctf18 RFC-like complex"/>
    <property type="evidence" value="ECO:0007669"/>
    <property type="project" value="TreeGrafter"/>
</dbReference>
<dbReference type="GO" id="GO:0005663">
    <property type="term" value="C:DNA replication factor C complex"/>
    <property type="evidence" value="ECO:0007669"/>
    <property type="project" value="TreeGrafter"/>
</dbReference>
<evidence type="ECO:0000256" key="11">
    <source>
        <dbReference type="SAM" id="MobiDB-lite"/>
    </source>
</evidence>
<evidence type="ECO:0000256" key="7">
    <source>
        <dbReference type="ARBA" id="ARBA00022840"/>
    </source>
</evidence>
<evidence type="ECO:0000256" key="10">
    <source>
        <dbReference type="ARBA" id="ARBA00023242"/>
    </source>
</evidence>
<dbReference type="AlphaFoldDB" id="A0A9P1H0P9"/>
<dbReference type="FunFam" id="1.10.8.60:FF:000012">
    <property type="entry name" value="Replication factor C subunit 4"/>
    <property type="match status" value="1"/>
</dbReference>
<dbReference type="FunFam" id="1.20.272.10:FF:000007">
    <property type="entry name" value="Replication factor C subunit 4"/>
    <property type="match status" value="1"/>
</dbReference>
<dbReference type="GO" id="GO:0003689">
    <property type="term" value="F:DNA clamp loader activity"/>
    <property type="evidence" value="ECO:0007669"/>
    <property type="project" value="TreeGrafter"/>
</dbReference>
<dbReference type="FunFam" id="3.40.50.300:FF:000107">
    <property type="entry name" value="Replication factor C subunit 4"/>
    <property type="match status" value="1"/>
</dbReference>
<dbReference type="SUPFAM" id="SSF52540">
    <property type="entry name" value="P-loop containing nucleoside triphosphate hydrolases"/>
    <property type="match status" value="1"/>
</dbReference>
<dbReference type="CDD" id="cd18140">
    <property type="entry name" value="HLD_clamp_RFC"/>
    <property type="match status" value="1"/>
</dbReference>
<dbReference type="InterPro" id="IPR003593">
    <property type="entry name" value="AAA+_ATPase"/>
</dbReference>
<dbReference type="InterPro" id="IPR047854">
    <property type="entry name" value="RFC_lid"/>
</dbReference>
<dbReference type="OrthoDB" id="4199794at2759"/>
<gene>
    <name evidence="14" type="ORF">PPNO1_LOCUS3562</name>
</gene>
<proteinExistence type="inferred from homology"/>
<keyword evidence="5" id="KW-0235">DNA replication</keyword>
<dbReference type="Pfam" id="PF04511">
    <property type="entry name" value="DER1"/>
    <property type="match status" value="1"/>
</dbReference>
<comment type="caution">
    <text evidence="14">The sequence shown here is derived from an EMBL/GenBank/DDBJ whole genome shotgun (WGS) entry which is preliminary data.</text>
</comment>
<dbReference type="Gene3D" id="1.10.8.60">
    <property type="match status" value="1"/>
</dbReference>
<dbReference type="GO" id="GO:0031391">
    <property type="term" value="C:Elg1 RFC-like complex"/>
    <property type="evidence" value="ECO:0007669"/>
    <property type="project" value="TreeGrafter"/>
</dbReference>
<evidence type="ECO:0000256" key="6">
    <source>
        <dbReference type="ARBA" id="ARBA00022741"/>
    </source>
</evidence>
<dbReference type="SUPFAM" id="SSF144091">
    <property type="entry name" value="Rhomboid-like"/>
    <property type="match status" value="1"/>
</dbReference>
<keyword evidence="8 12" id="KW-1133">Transmembrane helix</keyword>
<organism evidence="14 15">
    <name type="scientific">Parascedosporium putredinis</name>
    <dbReference type="NCBI Taxonomy" id="1442378"/>
    <lineage>
        <taxon>Eukaryota</taxon>
        <taxon>Fungi</taxon>
        <taxon>Dikarya</taxon>
        <taxon>Ascomycota</taxon>
        <taxon>Pezizomycotina</taxon>
        <taxon>Sordariomycetes</taxon>
        <taxon>Hypocreomycetidae</taxon>
        <taxon>Microascales</taxon>
        <taxon>Microascaceae</taxon>
        <taxon>Parascedosporium</taxon>
    </lineage>
</organism>
<feature type="transmembrane region" description="Helical" evidence="12">
    <location>
        <begin position="342"/>
        <end position="364"/>
    </location>
</feature>
<dbReference type="Gene3D" id="3.40.50.300">
    <property type="entry name" value="P-loop containing nucleotide triphosphate hydrolases"/>
    <property type="match status" value="1"/>
</dbReference>
<dbReference type="EMBL" id="CALLCH030000009">
    <property type="protein sequence ID" value="CAI4213816.1"/>
    <property type="molecule type" value="Genomic_DNA"/>
</dbReference>
<evidence type="ECO:0000256" key="1">
    <source>
        <dbReference type="ARBA" id="ARBA00004123"/>
    </source>
</evidence>
<evidence type="ECO:0000256" key="5">
    <source>
        <dbReference type="ARBA" id="ARBA00022705"/>
    </source>
</evidence>
<evidence type="ECO:0000256" key="2">
    <source>
        <dbReference type="ARBA" id="ARBA00004141"/>
    </source>
</evidence>
<evidence type="ECO:0000313" key="15">
    <source>
        <dbReference type="Proteomes" id="UP000838763"/>
    </source>
</evidence>
<dbReference type="GO" id="GO:0031389">
    <property type="term" value="C:Rad17 RFC-like complex"/>
    <property type="evidence" value="ECO:0007669"/>
    <property type="project" value="TreeGrafter"/>
</dbReference>
<keyword evidence="7" id="KW-0067">ATP-binding</keyword>
<dbReference type="InterPro" id="IPR013748">
    <property type="entry name" value="Rep_factorC_C"/>
</dbReference>
<dbReference type="GO" id="GO:0006281">
    <property type="term" value="P:DNA repair"/>
    <property type="evidence" value="ECO:0007669"/>
    <property type="project" value="TreeGrafter"/>
</dbReference>
<evidence type="ECO:0000256" key="4">
    <source>
        <dbReference type="ARBA" id="ARBA00022692"/>
    </source>
</evidence>
<evidence type="ECO:0000256" key="9">
    <source>
        <dbReference type="ARBA" id="ARBA00023136"/>
    </source>
</evidence>
<evidence type="ECO:0000256" key="3">
    <source>
        <dbReference type="ARBA" id="ARBA00005378"/>
    </source>
</evidence>
<evidence type="ECO:0000313" key="14">
    <source>
        <dbReference type="EMBL" id="CAI4213816.1"/>
    </source>
</evidence>
<accession>A0A9P1H0P9</accession>
<dbReference type="Proteomes" id="UP000838763">
    <property type="component" value="Unassembled WGS sequence"/>
</dbReference>
<feature type="domain" description="AAA+ ATPase" evidence="13">
    <location>
        <begin position="65"/>
        <end position="200"/>
    </location>
</feature>
<dbReference type="SUPFAM" id="SSF48019">
    <property type="entry name" value="post-AAA+ oligomerization domain-like"/>
    <property type="match status" value="1"/>
</dbReference>
<dbReference type="GO" id="GO:0016887">
    <property type="term" value="F:ATP hydrolysis activity"/>
    <property type="evidence" value="ECO:0007669"/>
    <property type="project" value="InterPro"/>
</dbReference>
<dbReference type="GO" id="GO:0006271">
    <property type="term" value="P:DNA strand elongation involved in DNA replication"/>
    <property type="evidence" value="ECO:0007669"/>
    <property type="project" value="UniProtKB-ARBA"/>
</dbReference>
<evidence type="ECO:0000256" key="12">
    <source>
        <dbReference type="SAM" id="Phobius"/>
    </source>
</evidence>
<dbReference type="InterPro" id="IPR035952">
    <property type="entry name" value="Rhomboid-like_sf"/>
</dbReference>
<dbReference type="Gene3D" id="1.20.272.10">
    <property type="match status" value="1"/>
</dbReference>
<feature type="transmembrane region" description="Helical" evidence="12">
    <location>
        <begin position="420"/>
        <end position="437"/>
    </location>
</feature>
<dbReference type="CDD" id="cd00009">
    <property type="entry name" value="AAA"/>
    <property type="match status" value="1"/>
</dbReference>
<name>A0A9P1H0P9_9PEZI</name>
<comment type="subcellular location">
    <subcellularLocation>
        <location evidence="2">Membrane</location>
        <topology evidence="2">Multi-pass membrane protein</topology>
    </subcellularLocation>
    <subcellularLocation>
        <location evidence="1">Nucleus</location>
    </subcellularLocation>
</comment>
<comment type="similarity">
    <text evidence="3">Belongs to the activator 1 small subunits family.</text>
</comment>
<keyword evidence="10" id="KW-0539">Nucleus</keyword>
<dbReference type="InterPro" id="IPR007599">
    <property type="entry name" value="DER1"/>
</dbReference>
<dbReference type="PANTHER" id="PTHR11669:SF5">
    <property type="entry name" value="REPLICATION FACTOR C SUBUNIT 2"/>
    <property type="match status" value="1"/>
</dbReference>
<dbReference type="InterPro" id="IPR050238">
    <property type="entry name" value="DNA_Rep/Repair_Clamp_Loader"/>
</dbReference>
<dbReference type="GO" id="GO:0005524">
    <property type="term" value="F:ATP binding"/>
    <property type="evidence" value="ECO:0007669"/>
    <property type="project" value="UniProtKB-KW"/>
</dbReference>
<keyword evidence="15" id="KW-1185">Reference proteome</keyword>
<dbReference type="InterPro" id="IPR027417">
    <property type="entry name" value="P-loop_NTPase"/>
</dbReference>
<evidence type="ECO:0000259" key="13">
    <source>
        <dbReference type="SMART" id="SM00382"/>
    </source>
</evidence>
<dbReference type="GO" id="GO:0003677">
    <property type="term" value="F:DNA binding"/>
    <property type="evidence" value="ECO:0007669"/>
    <property type="project" value="InterPro"/>
</dbReference>
<dbReference type="SMART" id="SM00382">
    <property type="entry name" value="AAA"/>
    <property type="match status" value="1"/>
</dbReference>
<feature type="transmembrane region" description="Helical" evidence="12">
    <location>
        <begin position="449"/>
        <end position="465"/>
    </location>
</feature>
<dbReference type="InterPro" id="IPR008921">
    <property type="entry name" value="DNA_pol3_clamp-load_cplx_C"/>
</dbReference>
<dbReference type="Pfam" id="PF08542">
    <property type="entry name" value="Rep_fac_C"/>
    <property type="match status" value="1"/>
</dbReference>
<reference evidence="14" key="1">
    <citation type="submission" date="2022-11" db="EMBL/GenBank/DDBJ databases">
        <authorList>
            <person name="Scott C."/>
            <person name="Bruce N."/>
        </authorList>
    </citation>
    <scope>NUCLEOTIDE SEQUENCE</scope>
</reference>
<feature type="transmembrane region" description="Helical" evidence="12">
    <location>
        <begin position="485"/>
        <end position="512"/>
    </location>
</feature>
<feature type="region of interest" description="Disordered" evidence="11">
    <location>
        <begin position="554"/>
        <end position="592"/>
    </location>
</feature>
<protein>
    <recommendedName>
        <fullName evidence="13">AAA+ ATPase domain-containing protein</fullName>
    </recommendedName>
</protein>
<dbReference type="GO" id="GO:0016020">
    <property type="term" value="C:membrane"/>
    <property type="evidence" value="ECO:0007669"/>
    <property type="project" value="UniProtKB-SubCell"/>
</dbReference>
<sequence length="592" mass="66180">MSTAKSAQAGESSNSASKAALARATNGSATYELPWVEKYRPVFLDDVVGNTETIERLKIIAREGNMPHVIISGTPGIGKTTSIHCLARQLLGDAYKEAVLELNASDERGIDVVRNRIKGFAQKKVTLPAGRHKLVILDEADSMTSGAQQALRRTMEIYSNTTRFAFACNQSNKIIEPLQSRCAILRYSRLTDAQVVKRLLQIIEAEKVEYSDDGLAALVFSAEGDMRQAINNLQSTFAGFGFVQAMLKACYESNVDAALDGLRELWDLGYSSHDIISTMFKVTKTIDTLSEHSKLEFIKEIGFAHMKILEGVQTLLQLSGCVVRLCKLNMDPKKFEISSKNISTFSFVMSVLCYTNIVSIYRVLWHVDYIFKFVPEIWRLPTSFLLTRPDWGMLFDTYFLYKYLSELEKGNPRFPKLEDILWYLIYVALSIVTLNEFAWRFTPILSGPYYTFISGLIMALCYTVHQDQRGQMATFFVFPVPAQLVPYLMIASSLVMGGVDAIPLQIGGLLVAHSWDFGRRLWPEFAGGRCLLPTPFFLSYLVGTPRVLKRDYGSAYHPTGGEPSTGRTTGMAPGRGPLPAEWESRGPGRRLG</sequence>
<keyword evidence="9 12" id="KW-0472">Membrane</keyword>
<dbReference type="PANTHER" id="PTHR11669">
    <property type="entry name" value="REPLICATION FACTOR C / DNA POLYMERASE III GAMMA-TAU SUBUNIT"/>
    <property type="match status" value="1"/>
</dbReference>
<dbReference type="Pfam" id="PF00004">
    <property type="entry name" value="AAA"/>
    <property type="match status" value="1"/>
</dbReference>
<evidence type="ECO:0000256" key="8">
    <source>
        <dbReference type="ARBA" id="ARBA00022989"/>
    </source>
</evidence>
<dbReference type="InterPro" id="IPR003959">
    <property type="entry name" value="ATPase_AAA_core"/>
</dbReference>
<keyword evidence="6" id="KW-0547">Nucleotide-binding</keyword>